<dbReference type="Pfam" id="PF11731">
    <property type="entry name" value="Cdd1"/>
    <property type="match status" value="1"/>
</dbReference>
<dbReference type="InterPro" id="IPR043502">
    <property type="entry name" value="DNA/RNA_pol_sf"/>
</dbReference>
<comment type="caution">
    <text evidence="1">The sequence shown here is derived from an EMBL/GenBank/DDBJ whole genome shotgun (WGS) entry which is preliminary data.</text>
</comment>
<name>A0A367ZUA2_9BACT</name>
<gene>
    <name evidence="1" type="ORF">OZSIB_2296</name>
</gene>
<proteinExistence type="predicted"/>
<evidence type="ECO:0000313" key="1">
    <source>
        <dbReference type="EMBL" id="RCK81427.1"/>
    </source>
</evidence>
<dbReference type="EMBL" id="QOQW01000002">
    <property type="protein sequence ID" value="RCK81427.1"/>
    <property type="molecule type" value="Genomic_DNA"/>
</dbReference>
<accession>A0A367ZUA2</accession>
<reference evidence="1 2" key="1">
    <citation type="submission" date="2018-05" db="EMBL/GenBank/DDBJ databases">
        <title>A metagenomic window into the 2 km-deep terrestrial subsurface aquifer revealed taxonomically and functionally diverse microbial community comprising novel uncultured bacterial lineages.</title>
        <authorList>
            <person name="Kadnikov V.V."/>
            <person name="Mardanov A.V."/>
            <person name="Beletsky A.V."/>
            <person name="Banks D."/>
            <person name="Pimenov N.V."/>
            <person name="Frank Y.A."/>
            <person name="Karnachuk O.V."/>
            <person name="Ravin N.V."/>
        </authorList>
    </citation>
    <scope>NUCLEOTIDE SEQUENCE [LARGE SCALE GENOMIC DNA]</scope>
    <source>
        <strain evidence="1">BY5</strain>
    </source>
</reference>
<dbReference type="AlphaFoldDB" id="A0A367ZUA2"/>
<sequence>MAMKRQPAYRPEDGGLPSGPLECLPGVGRRLAWDLIDLGVHLIEDLRGADPEMLYRHLNILRGQTQGRCVLYAFRCAVHFASTPHPTRESLKWWNWTDARLGKLAARR</sequence>
<evidence type="ECO:0000313" key="2">
    <source>
        <dbReference type="Proteomes" id="UP000252355"/>
    </source>
</evidence>
<dbReference type="Proteomes" id="UP000252355">
    <property type="component" value="Unassembled WGS sequence"/>
</dbReference>
<protein>
    <recommendedName>
        <fullName evidence="3">Pathogenicity locus</fullName>
    </recommendedName>
</protein>
<organism evidence="1 2">
    <name type="scientific">Candidatus Ozemobacter sibiricus</name>
    <dbReference type="NCBI Taxonomy" id="2268124"/>
    <lineage>
        <taxon>Bacteria</taxon>
        <taxon>Candidatus Ozemobacteria</taxon>
        <taxon>Candidatus Ozemobacterales</taxon>
        <taxon>Candidatus Ozemobacteraceae</taxon>
        <taxon>Candidatus Ozemobacter</taxon>
    </lineage>
</organism>
<dbReference type="SUPFAM" id="SSF56672">
    <property type="entry name" value="DNA/RNA polymerases"/>
    <property type="match status" value="1"/>
</dbReference>
<dbReference type="Gene3D" id="1.10.150.20">
    <property type="entry name" value="5' to 3' exonuclease, C-terminal subdomain"/>
    <property type="match status" value="1"/>
</dbReference>
<dbReference type="InterPro" id="IPR021725">
    <property type="entry name" value="Cdd1"/>
</dbReference>
<evidence type="ECO:0008006" key="3">
    <source>
        <dbReference type="Google" id="ProtNLM"/>
    </source>
</evidence>